<dbReference type="RefSeq" id="WP_136887661.1">
    <property type="nucleotide sequence ID" value="NZ_SUNI01000039.1"/>
</dbReference>
<organism evidence="5 6">
    <name type="scientific">Paracoccus gahaiensis</name>
    <dbReference type="NCBI Taxonomy" id="1706839"/>
    <lineage>
        <taxon>Bacteria</taxon>
        <taxon>Pseudomonadati</taxon>
        <taxon>Pseudomonadota</taxon>
        <taxon>Alphaproteobacteria</taxon>
        <taxon>Rhodobacterales</taxon>
        <taxon>Paracoccaceae</taxon>
        <taxon>Paracoccus</taxon>
    </lineage>
</organism>
<evidence type="ECO:0000256" key="1">
    <source>
        <dbReference type="ARBA" id="ARBA00010873"/>
    </source>
</evidence>
<comment type="caution">
    <text evidence="5">The sequence shown here is derived from an EMBL/GenBank/DDBJ whole genome shotgun (WGS) entry which is preliminary data.</text>
</comment>
<dbReference type="OrthoDB" id="1826980at2"/>
<sequence>MAIYHFDASVISRSKGRSSTAASAYRAAERVVDRRTGEVHDYTRKHGVEHTEILAPEHAPDWARDRSALWNAVEQIERRKDAQVSREVRVALPSELSVEQNRDLVRGFVQAQFVARGMVADIALHAPGREGDQRNHHAHIMLTTREIGPEGFGAKNRDWNAKELLVDWRSSWAEHVNQTLERCSVHERVDHRTLEAQRAEALARASVAERNGDERVHVAEMARAVELDRPPLPDVGARGWSMMRRGVATPASDRWQEVREIGLQVREVAREFRTQARAWLERTMDRVQERTAALGLTRAPETALERLQAARASRGAVDAPQTALERLQAARAGRGVDRGVEIKRNVDRAGADLTAQDRERQRVLEQEKALERQRAAEREGPSHGR</sequence>
<feature type="region of interest" description="Disordered" evidence="3">
    <location>
        <begin position="347"/>
        <end position="385"/>
    </location>
</feature>
<evidence type="ECO:0000313" key="5">
    <source>
        <dbReference type="EMBL" id="TJZ89319.1"/>
    </source>
</evidence>
<dbReference type="Proteomes" id="UP000309747">
    <property type="component" value="Unassembled WGS sequence"/>
</dbReference>
<proteinExistence type="inferred from homology"/>
<evidence type="ECO:0000313" key="6">
    <source>
        <dbReference type="Proteomes" id="UP000309747"/>
    </source>
</evidence>
<keyword evidence="6" id="KW-1185">Reference proteome</keyword>
<dbReference type="Pfam" id="PF03389">
    <property type="entry name" value="MobA_MobL"/>
    <property type="match status" value="1"/>
</dbReference>
<dbReference type="EMBL" id="SUNI01000039">
    <property type="protein sequence ID" value="TJZ89319.1"/>
    <property type="molecule type" value="Genomic_DNA"/>
</dbReference>
<evidence type="ECO:0000256" key="3">
    <source>
        <dbReference type="SAM" id="MobiDB-lite"/>
    </source>
</evidence>
<dbReference type="InterPro" id="IPR005053">
    <property type="entry name" value="MobA_MobL"/>
</dbReference>
<evidence type="ECO:0000256" key="2">
    <source>
        <dbReference type="ARBA" id="ARBA00022971"/>
    </source>
</evidence>
<gene>
    <name evidence="5" type="ORF">FA743_19085</name>
</gene>
<reference evidence="5 6" key="1">
    <citation type="submission" date="2019-04" db="EMBL/GenBank/DDBJ databases">
        <authorList>
            <person name="Li J."/>
        </authorList>
    </citation>
    <scope>NUCLEOTIDE SEQUENCE [LARGE SCALE GENOMIC DNA]</scope>
    <source>
        <strain evidence="5 6">KCTC 42687</strain>
    </source>
</reference>
<name>A0A4U0R3G1_9RHOB</name>
<accession>A0A4U0R3G1</accession>
<dbReference type="Gene3D" id="3.30.930.30">
    <property type="match status" value="1"/>
</dbReference>
<dbReference type="AlphaFoldDB" id="A0A4U0R3G1"/>
<feature type="domain" description="MobA/MobL protein" evidence="4">
    <location>
        <begin position="17"/>
        <end position="201"/>
    </location>
</feature>
<comment type="similarity">
    <text evidence="1">Belongs to the MobA/MobL family.</text>
</comment>
<protein>
    <submittedName>
        <fullName evidence="5">MobA/MobL family protein</fullName>
    </submittedName>
</protein>
<keyword evidence="2" id="KW-0184">Conjugation</keyword>
<evidence type="ECO:0000259" key="4">
    <source>
        <dbReference type="Pfam" id="PF03389"/>
    </source>
</evidence>
<dbReference type="NCBIfam" id="NF041496">
    <property type="entry name" value="MobQ"/>
    <property type="match status" value="1"/>
</dbReference>